<name>A0A2P6QUC0_ROSCH</name>
<gene>
    <name evidence="2" type="ORF">RchiOBHm_Chr4g0406511</name>
</gene>
<evidence type="ECO:0000313" key="3">
    <source>
        <dbReference type="Proteomes" id="UP000238479"/>
    </source>
</evidence>
<reference evidence="2 3" key="1">
    <citation type="journal article" date="2018" name="Nat. Genet.">
        <title>The Rosa genome provides new insights in the design of modern roses.</title>
        <authorList>
            <person name="Bendahmane M."/>
        </authorList>
    </citation>
    <scope>NUCLEOTIDE SEQUENCE [LARGE SCALE GENOMIC DNA]</scope>
    <source>
        <strain evidence="3">cv. Old Blush</strain>
    </source>
</reference>
<dbReference type="AlphaFoldDB" id="A0A2P6QUC0"/>
<comment type="caution">
    <text evidence="2">The sequence shown here is derived from an EMBL/GenBank/DDBJ whole genome shotgun (WGS) entry which is preliminary data.</text>
</comment>
<accession>A0A2P6QUC0</accession>
<evidence type="ECO:0000256" key="1">
    <source>
        <dbReference type="SAM" id="MobiDB-lite"/>
    </source>
</evidence>
<dbReference type="Proteomes" id="UP000238479">
    <property type="component" value="Chromosome 4"/>
</dbReference>
<protein>
    <submittedName>
        <fullName evidence="2">Uncharacterized protein</fullName>
    </submittedName>
</protein>
<evidence type="ECO:0000313" key="2">
    <source>
        <dbReference type="EMBL" id="PRQ37785.1"/>
    </source>
</evidence>
<dbReference type="Gramene" id="PRQ37785">
    <property type="protein sequence ID" value="PRQ37785"/>
    <property type="gene ID" value="RchiOBHm_Chr4g0406511"/>
</dbReference>
<proteinExistence type="predicted"/>
<dbReference type="EMBL" id="PDCK01000042">
    <property type="protein sequence ID" value="PRQ37785.1"/>
    <property type="molecule type" value="Genomic_DNA"/>
</dbReference>
<keyword evidence="3" id="KW-1185">Reference proteome</keyword>
<feature type="region of interest" description="Disordered" evidence="1">
    <location>
        <begin position="1"/>
        <end position="42"/>
    </location>
</feature>
<sequence>MAGIGPSTPDFSRSFELLRPGLTTRRPKSRSDLNPSLRPRNLSGSVIHTNAVMPVVLVRLIVHRGRRIERMKAYSNSGGFCIF</sequence>
<organism evidence="2 3">
    <name type="scientific">Rosa chinensis</name>
    <name type="common">China rose</name>
    <dbReference type="NCBI Taxonomy" id="74649"/>
    <lineage>
        <taxon>Eukaryota</taxon>
        <taxon>Viridiplantae</taxon>
        <taxon>Streptophyta</taxon>
        <taxon>Embryophyta</taxon>
        <taxon>Tracheophyta</taxon>
        <taxon>Spermatophyta</taxon>
        <taxon>Magnoliopsida</taxon>
        <taxon>eudicotyledons</taxon>
        <taxon>Gunneridae</taxon>
        <taxon>Pentapetalae</taxon>
        <taxon>rosids</taxon>
        <taxon>fabids</taxon>
        <taxon>Rosales</taxon>
        <taxon>Rosaceae</taxon>
        <taxon>Rosoideae</taxon>
        <taxon>Rosoideae incertae sedis</taxon>
        <taxon>Rosa</taxon>
    </lineage>
</organism>